<keyword evidence="1" id="KW-0175">Coiled coil</keyword>
<evidence type="ECO:0000313" key="2">
    <source>
        <dbReference type="EMBL" id="ELA42338.1"/>
    </source>
</evidence>
<sequence length="229" mass="25714">MILDDAKRYVTRRIKKVEFLNTNFPHDYDAVNTEYRRLRNELDVLTAVVENLSNYEFGGAVMKNFAKLGNKLSSTTSLKMFGSNDIYTQAAIVGEELSNTTHSSSIKAIGSKFSEAYQKISAAKTEMNNKLKEVIGSLKILKEESKTIDGLRRKAEDMRYDLEEKIQEGSSSKVQIDALASDFNTKSLEALRGMKTFIGDVGISGLLKKTASIHREFSEESYRVLSNVQ</sequence>
<dbReference type="AlphaFoldDB" id="L2GN61"/>
<feature type="coiled-coil region" evidence="1">
    <location>
        <begin position="28"/>
        <end position="55"/>
    </location>
</feature>
<dbReference type="HOGENOM" id="CLU_098346_0_0_1"/>
<dbReference type="InParanoid" id="L2GN61"/>
<dbReference type="Gene3D" id="1.20.1270.60">
    <property type="entry name" value="Arfaptin homology (AH) domain/BAR domain"/>
    <property type="match status" value="1"/>
</dbReference>
<dbReference type="GeneID" id="19881454"/>
<dbReference type="OMA" id="IDYVNAD"/>
<gene>
    <name evidence="2" type="ORF">VICG_00738</name>
</gene>
<evidence type="ECO:0000313" key="3">
    <source>
        <dbReference type="Proteomes" id="UP000011082"/>
    </source>
</evidence>
<proteinExistence type="predicted"/>
<evidence type="ECO:0000256" key="1">
    <source>
        <dbReference type="SAM" id="Coils"/>
    </source>
</evidence>
<dbReference type="Proteomes" id="UP000011082">
    <property type="component" value="Unassembled WGS sequence"/>
</dbReference>
<accession>L2GN61</accession>
<dbReference type="InterPro" id="IPR027267">
    <property type="entry name" value="AH/BAR_dom_sf"/>
</dbReference>
<dbReference type="RefSeq" id="XP_007604189.1">
    <property type="nucleotide sequence ID" value="XM_007604127.1"/>
</dbReference>
<dbReference type="OrthoDB" id="2191916at2759"/>
<reference evidence="3" key="1">
    <citation type="submission" date="2011-05" db="EMBL/GenBank/DDBJ databases">
        <title>The genome sequence of Vittaforma corneae strain ATCC 50505.</title>
        <authorList>
            <consortium name="The Broad Institute Genome Sequencing Platform"/>
            <person name="Cuomo C."/>
            <person name="Didier E."/>
            <person name="Bowers L."/>
            <person name="Young S.K."/>
            <person name="Zeng Q."/>
            <person name="Gargeya S."/>
            <person name="Fitzgerald M."/>
            <person name="Haas B."/>
            <person name="Abouelleil A."/>
            <person name="Alvarado L."/>
            <person name="Arachchi H.M."/>
            <person name="Berlin A."/>
            <person name="Chapman S.B."/>
            <person name="Gearin G."/>
            <person name="Goldberg J."/>
            <person name="Griggs A."/>
            <person name="Gujja S."/>
            <person name="Hansen M."/>
            <person name="Heiman D."/>
            <person name="Howarth C."/>
            <person name="Larimer J."/>
            <person name="Lui A."/>
            <person name="MacDonald P.J.P."/>
            <person name="McCowen C."/>
            <person name="Montmayeur A."/>
            <person name="Murphy C."/>
            <person name="Neiman D."/>
            <person name="Pearson M."/>
            <person name="Priest M."/>
            <person name="Roberts A."/>
            <person name="Saif S."/>
            <person name="Shea T."/>
            <person name="Sisk P."/>
            <person name="Stolte C."/>
            <person name="Sykes S."/>
            <person name="Wortman J."/>
            <person name="Nusbaum C."/>
            <person name="Birren B."/>
        </authorList>
    </citation>
    <scope>NUCLEOTIDE SEQUENCE [LARGE SCALE GENOMIC DNA]</scope>
    <source>
        <strain evidence="3">ATCC 50505</strain>
    </source>
</reference>
<name>L2GN61_VITCO</name>
<keyword evidence="3" id="KW-1185">Reference proteome</keyword>
<dbReference type="EMBL" id="JH370133">
    <property type="protein sequence ID" value="ELA42338.1"/>
    <property type="molecule type" value="Genomic_DNA"/>
</dbReference>
<protein>
    <submittedName>
        <fullName evidence="2">Uncharacterized protein</fullName>
    </submittedName>
</protein>
<dbReference type="SUPFAM" id="SSF103657">
    <property type="entry name" value="BAR/IMD domain-like"/>
    <property type="match status" value="1"/>
</dbReference>
<feature type="coiled-coil region" evidence="1">
    <location>
        <begin position="124"/>
        <end position="168"/>
    </location>
</feature>
<organism evidence="2 3">
    <name type="scientific">Vittaforma corneae (strain ATCC 50505)</name>
    <name type="common">Microsporidian parasite</name>
    <name type="synonym">Nosema corneum</name>
    <dbReference type="NCBI Taxonomy" id="993615"/>
    <lineage>
        <taxon>Eukaryota</taxon>
        <taxon>Fungi</taxon>
        <taxon>Fungi incertae sedis</taxon>
        <taxon>Microsporidia</taxon>
        <taxon>Nosematidae</taxon>
        <taxon>Vittaforma</taxon>
    </lineage>
</organism>
<dbReference type="VEuPathDB" id="MicrosporidiaDB:VICG_00738"/>